<feature type="domain" description="TonB-dependent receptor-like beta-barrel" evidence="16">
    <location>
        <begin position="278"/>
        <end position="736"/>
    </location>
</feature>
<evidence type="ECO:0000256" key="1">
    <source>
        <dbReference type="ARBA" id="ARBA00004571"/>
    </source>
</evidence>
<dbReference type="Gene3D" id="2.40.170.20">
    <property type="entry name" value="TonB-dependent receptor, beta-barrel domain"/>
    <property type="match status" value="1"/>
</dbReference>
<keyword evidence="6 15" id="KW-0732">Signal</keyword>
<dbReference type="Pfam" id="PF07715">
    <property type="entry name" value="Plug"/>
    <property type="match status" value="1"/>
</dbReference>
<comment type="similarity">
    <text evidence="12 14">Belongs to the TonB-dependent receptor family.</text>
</comment>
<feature type="chain" id="PRO_5047182181" evidence="15">
    <location>
        <begin position="28"/>
        <end position="783"/>
    </location>
</feature>
<keyword evidence="19" id="KW-1185">Reference proteome</keyword>
<evidence type="ECO:0000256" key="6">
    <source>
        <dbReference type="ARBA" id="ARBA00022729"/>
    </source>
</evidence>
<keyword evidence="3 12" id="KW-1134">Transmembrane beta strand</keyword>
<evidence type="ECO:0000256" key="7">
    <source>
        <dbReference type="ARBA" id="ARBA00023004"/>
    </source>
</evidence>
<dbReference type="InterPro" id="IPR012910">
    <property type="entry name" value="Plug_dom"/>
</dbReference>
<proteinExistence type="inferred from homology"/>
<keyword evidence="11 12" id="KW-0998">Cell outer membrane</keyword>
<keyword evidence="2 12" id="KW-0813">Transport</keyword>
<dbReference type="PANTHER" id="PTHR32552">
    <property type="entry name" value="FERRICHROME IRON RECEPTOR-RELATED"/>
    <property type="match status" value="1"/>
</dbReference>
<keyword evidence="4" id="KW-0410">Iron transport</keyword>
<evidence type="ECO:0000256" key="8">
    <source>
        <dbReference type="ARBA" id="ARBA00023065"/>
    </source>
</evidence>
<evidence type="ECO:0000313" key="18">
    <source>
        <dbReference type="EMBL" id="MEN2793415.1"/>
    </source>
</evidence>
<dbReference type="RefSeq" id="WP_343892364.1">
    <property type="nucleotide sequence ID" value="NZ_BAAAEH010000058.1"/>
</dbReference>
<evidence type="ECO:0000256" key="15">
    <source>
        <dbReference type="SAM" id="SignalP"/>
    </source>
</evidence>
<comment type="caution">
    <text evidence="18">The sequence shown here is derived from an EMBL/GenBank/DDBJ whole genome shotgun (WGS) entry which is preliminary data.</text>
</comment>
<evidence type="ECO:0000256" key="5">
    <source>
        <dbReference type="ARBA" id="ARBA00022692"/>
    </source>
</evidence>
<dbReference type="EMBL" id="JBDIME010000047">
    <property type="protein sequence ID" value="MEN2793415.1"/>
    <property type="molecule type" value="Genomic_DNA"/>
</dbReference>
<evidence type="ECO:0000259" key="17">
    <source>
        <dbReference type="Pfam" id="PF07715"/>
    </source>
</evidence>
<evidence type="ECO:0000313" key="19">
    <source>
        <dbReference type="Proteomes" id="UP001419910"/>
    </source>
</evidence>
<accession>A0ABU9YC76</accession>
<evidence type="ECO:0000256" key="9">
    <source>
        <dbReference type="ARBA" id="ARBA00023077"/>
    </source>
</evidence>
<organism evidence="18 19">
    <name type="scientific">Sphingomonas oligophenolica</name>
    <dbReference type="NCBI Taxonomy" id="301154"/>
    <lineage>
        <taxon>Bacteria</taxon>
        <taxon>Pseudomonadati</taxon>
        <taxon>Pseudomonadota</taxon>
        <taxon>Alphaproteobacteria</taxon>
        <taxon>Sphingomonadales</taxon>
        <taxon>Sphingomonadaceae</taxon>
        <taxon>Sphingomonas</taxon>
    </lineage>
</organism>
<dbReference type="InterPro" id="IPR010917">
    <property type="entry name" value="TonB_rcpt_CS"/>
</dbReference>
<evidence type="ECO:0000256" key="14">
    <source>
        <dbReference type="RuleBase" id="RU003357"/>
    </source>
</evidence>
<evidence type="ECO:0000256" key="2">
    <source>
        <dbReference type="ARBA" id="ARBA00022448"/>
    </source>
</evidence>
<feature type="signal peptide" evidence="15">
    <location>
        <begin position="1"/>
        <end position="27"/>
    </location>
</feature>
<reference evidence="18 19" key="1">
    <citation type="submission" date="2024-05" db="EMBL/GenBank/DDBJ databases">
        <authorList>
            <person name="Liu Q."/>
            <person name="Xin Y.-H."/>
        </authorList>
    </citation>
    <scope>NUCLEOTIDE SEQUENCE [LARGE SCALE GENOMIC DNA]</scope>
    <source>
        <strain evidence="18 19">CGMCC 1.10181</strain>
    </source>
</reference>
<keyword evidence="7" id="KW-0408">Iron</keyword>
<feature type="domain" description="TonB-dependent receptor plug" evidence="17">
    <location>
        <begin position="60"/>
        <end position="169"/>
    </location>
</feature>
<keyword evidence="9 14" id="KW-0798">TonB box</keyword>
<feature type="short sequence motif" description="TonB C-terminal box" evidence="13">
    <location>
        <begin position="766"/>
        <end position="783"/>
    </location>
</feature>
<dbReference type="PROSITE" id="PS01156">
    <property type="entry name" value="TONB_DEPENDENT_REC_2"/>
    <property type="match status" value="1"/>
</dbReference>
<evidence type="ECO:0000256" key="11">
    <source>
        <dbReference type="ARBA" id="ARBA00023237"/>
    </source>
</evidence>
<keyword evidence="10 12" id="KW-0472">Membrane</keyword>
<dbReference type="InterPro" id="IPR000531">
    <property type="entry name" value="Beta-barrel_TonB"/>
</dbReference>
<keyword evidence="18" id="KW-0675">Receptor</keyword>
<evidence type="ECO:0000259" key="16">
    <source>
        <dbReference type="Pfam" id="PF00593"/>
    </source>
</evidence>
<evidence type="ECO:0000256" key="12">
    <source>
        <dbReference type="PROSITE-ProRule" id="PRU01360"/>
    </source>
</evidence>
<dbReference type="Proteomes" id="UP001419910">
    <property type="component" value="Unassembled WGS sequence"/>
</dbReference>
<dbReference type="PROSITE" id="PS52016">
    <property type="entry name" value="TONB_DEPENDENT_REC_3"/>
    <property type="match status" value="1"/>
</dbReference>
<keyword evidence="8" id="KW-0406">Ion transport</keyword>
<dbReference type="InterPro" id="IPR036942">
    <property type="entry name" value="Beta-barrel_TonB_sf"/>
</dbReference>
<protein>
    <submittedName>
        <fullName evidence="18">TonB-dependent receptor</fullName>
    </submittedName>
</protein>
<sequence>MTRSHFTALLLSGIAPFALLTATEAKAADAPAKASAEVVDASDEGDIVVTAQRRSENALTVPIALSVLKPDALHDFQSAGADTLLSLSGRVPSLYVESTTGRIFPRFYIRGLGNIDFYLGASQPVTIIQDDVVEEHVVLKSNPAFDIAQVEVLKGPQGSLFGRNTTAGIVKFDSAQPSDTFRGQASLSYGSFNSVNADAGIGGPLTSDGSVSFRLSGLYQRRDDWISNVYTGPSDDGTVGGKNVMGGFEERDIRLQLLAKPTDNLSLKLSGHYRDYTGTASIFYRGSIVPGTNKVPANFDRTVVAYDEAQNNPQAYKTHGVSLNAAYDFGGVTLTSITAWEHASGYSRGDTDGGAAANFGGVTPNICSVGCGESQGRLRGLDQWSEEVRIASPDTGPFKWQVGGIYFDARDRTEFDQRSFFLTSNALGTTPNPNNFVLLHNVNTSWALFGQASYALTDKLTLTGGVRVTRDTKTTDLLLHPNFGALSNPSSSSGCGINMHCRLADTKPSWDASLLYRATDDVSLYARVARGFRGPTIQGRSAVFATAYSTATSETNTSFEAGLKAAALNNAVHFSVTGFYYFVDNIQLNGNDSFGNGVLFNANKAVGYGMEGELDVRPFKNLHVTAGLSLLKTKIEDRNVYAQVGAAGGVMSQVVLNPTVRVGNNYYAQIDGNSLPNAPDYNFNISARYDVPLSGESKLFVATDFNLQGKINYVLYKTVEYTSDGNNELGVKAGYAFGRYEIAGFVRNVTNAKNLIGVIDTSNYRAGIYNDPRLYGVTLSAAF</sequence>
<dbReference type="InterPro" id="IPR039426">
    <property type="entry name" value="TonB-dep_rcpt-like"/>
</dbReference>
<evidence type="ECO:0000256" key="10">
    <source>
        <dbReference type="ARBA" id="ARBA00023136"/>
    </source>
</evidence>
<evidence type="ECO:0000256" key="13">
    <source>
        <dbReference type="PROSITE-ProRule" id="PRU10144"/>
    </source>
</evidence>
<gene>
    <name evidence="18" type="ORF">ABC974_27600</name>
</gene>
<dbReference type="SUPFAM" id="SSF56935">
    <property type="entry name" value="Porins"/>
    <property type="match status" value="1"/>
</dbReference>
<keyword evidence="5 12" id="KW-0812">Transmembrane</keyword>
<dbReference type="Pfam" id="PF00593">
    <property type="entry name" value="TonB_dep_Rec_b-barrel"/>
    <property type="match status" value="1"/>
</dbReference>
<comment type="subcellular location">
    <subcellularLocation>
        <location evidence="1 12">Cell outer membrane</location>
        <topology evidence="1 12">Multi-pass membrane protein</topology>
    </subcellularLocation>
</comment>
<dbReference type="PANTHER" id="PTHR32552:SF81">
    <property type="entry name" value="TONB-DEPENDENT OUTER MEMBRANE RECEPTOR"/>
    <property type="match status" value="1"/>
</dbReference>
<evidence type="ECO:0000256" key="3">
    <source>
        <dbReference type="ARBA" id="ARBA00022452"/>
    </source>
</evidence>
<evidence type="ECO:0000256" key="4">
    <source>
        <dbReference type="ARBA" id="ARBA00022496"/>
    </source>
</evidence>
<name>A0ABU9YC76_9SPHN</name>